<evidence type="ECO:0000313" key="4">
    <source>
        <dbReference type="Proteomes" id="UP000195633"/>
    </source>
</evidence>
<reference evidence="1" key="1">
    <citation type="submission" date="2016-04" db="EMBL/GenBank/DDBJ databases">
        <authorList>
            <person name="Evans L.H."/>
            <person name="Alamgir A."/>
            <person name="Owens N."/>
            <person name="Weber N.D."/>
            <person name="Virtaneva K."/>
            <person name="Barbian K."/>
            <person name="Babar A."/>
            <person name="Rosenke K."/>
        </authorList>
    </citation>
    <scope>NUCLEOTIDE SEQUENCE [LARGE SCALE GENOMIC DNA]</scope>
    <source>
        <strain evidence="1">LMG 1590</strain>
    </source>
</reference>
<dbReference type="Proteomes" id="UP000195633">
    <property type="component" value="Chromosome"/>
</dbReference>
<dbReference type="Proteomes" id="UP000175973">
    <property type="component" value="Chromosome"/>
</dbReference>
<organism evidence="1 3">
    <name type="scientific">Acetobacter ascendens</name>
    <dbReference type="NCBI Taxonomy" id="481146"/>
    <lineage>
        <taxon>Bacteria</taxon>
        <taxon>Pseudomonadati</taxon>
        <taxon>Pseudomonadota</taxon>
        <taxon>Alphaproteobacteria</taxon>
        <taxon>Acetobacterales</taxon>
        <taxon>Acetobacteraceae</taxon>
        <taxon>Acetobacter</taxon>
    </lineage>
</organism>
<name>A0A1D8QVM2_9PROT</name>
<dbReference type="EMBL" id="CP015164">
    <property type="protein sequence ID" value="AOW46405.1"/>
    <property type="molecule type" value="Genomic_DNA"/>
</dbReference>
<evidence type="ECO:0000313" key="1">
    <source>
        <dbReference type="EMBL" id="AOW46405.1"/>
    </source>
</evidence>
<dbReference type="Gene3D" id="3.40.30.120">
    <property type="match status" value="1"/>
</dbReference>
<gene>
    <name evidence="1" type="ORF">A4S02_06075</name>
    <name evidence="2" type="ORF">S101447_02291</name>
</gene>
<keyword evidence="3" id="KW-1185">Reference proteome</keyword>
<proteinExistence type="predicted"/>
<dbReference type="AlphaFoldDB" id="A0A1D8QVM2"/>
<dbReference type="KEGG" id="aasc:A4S02_06075"/>
<reference evidence="3" key="2">
    <citation type="submission" date="2016-04" db="EMBL/GenBank/DDBJ databases">
        <authorList>
            <person name="Jeon C.O."/>
            <person name="Cho G.Y."/>
            <person name="Jeong H.I."/>
            <person name="Kim K.H."/>
        </authorList>
    </citation>
    <scope>NUCLEOTIDE SEQUENCE [LARGE SCALE GENOMIC DNA]</scope>
    <source>
        <strain evidence="3">LMG 1590</strain>
    </source>
</reference>
<dbReference type="Pfam" id="PF21274">
    <property type="entry name" value="Rng_hyd_C"/>
    <property type="match status" value="1"/>
</dbReference>
<evidence type="ECO:0000313" key="3">
    <source>
        <dbReference type="Proteomes" id="UP000175973"/>
    </source>
</evidence>
<dbReference type="EMBL" id="CP021524">
    <property type="protein sequence ID" value="ARW11337.1"/>
    <property type="molecule type" value="Genomic_DNA"/>
</dbReference>
<sequence>MNRRIAGEISGFDVAYGYNKVVPENLPTHLVSGKRVLDVNLIVENQSMTLYRLMEKGDWVHLTLSSVKHDQPDYPEWLRSDSVKQITGQIVGDSPSFSGVSGVLIRPDGYAHSVSMD</sequence>
<accession>A0A1D8QVM2</accession>
<evidence type="ECO:0000313" key="2">
    <source>
        <dbReference type="EMBL" id="ARW11337.1"/>
    </source>
</evidence>
<dbReference type="STRING" id="481146.A4S02_06075"/>
<protein>
    <submittedName>
        <fullName evidence="1">Uncharacterized protein</fullName>
    </submittedName>
</protein>
<reference evidence="2 4" key="3">
    <citation type="submission" date="2017-05" db="EMBL/GenBank/DDBJ databases">
        <title>Genome sequence of Acetobacter pasteurianus subsp. ascendens strain SRCM101447.</title>
        <authorList>
            <person name="Cho S.H."/>
        </authorList>
    </citation>
    <scope>NUCLEOTIDE SEQUENCE [LARGE SCALE GENOMIC DNA]</scope>
    <source>
        <strain evidence="2 4">SRCM101447</strain>
    </source>
</reference>
<dbReference type="RefSeq" id="WP_019087987.1">
    <property type="nucleotide sequence ID" value="NZ_CP015164.1"/>
</dbReference>